<name>A0A835CQM2_APHGI</name>
<dbReference type="GO" id="GO:0036503">
    <property type="term" value="P:ERAD pathway"/>
    <property type="evidence" value="ECO:0007669"/>
    <property type="project" value="TreeGrafter"/>
</dbReference>
<evidence type="ECO:0000313" key="3">
    <source>
        <dbReference type="Proteomes" id="UP000639338"/>
    </source>
</evidence>
<protein>
    <recommendedName>
        <fullName evidence="1">FBA domain-containing protein</fullName>
    </recommendedName>
</protein>
<dbReference type="GO" id="GO:0006516">
    <property type="term" value="P:glycoprotein catabolic process"/>
    <property type="evidence" value="ECO:0007669"/>
    <property type="project" value="TreeGrafter"/>
</dbReference>
<comment type="caution">
    <text evidence="2">The sequence shown here is derived from an EMBL/GenBank/DDBJ whole genome shotgun (WGS) entry which is preliminary data.</text>
</comment>
<dbReference type="GO" id="GO:0031146">
    <property type="term" value="P:SCF-dependent proteasomal ubiquitin-dependent protein catabolic process"/>
    <property type="evidence" value="ECO:0007669"/>
    <property type="project" value="TreeGrafter"/>
</dbReference>
<dbReference type="Gene3D" id="2.60.120.260">
    <property type="entry name" value="Galactose-binding domain-like"/>
    <property type="match status" value="1"/>
</dbReference>
<dbReference type="InterPro" id="IPR008979">
    <property type="entry name" value="Galactose-bd-like_sf"/>
</dbReference>
<dbReference type="InterPro" id="IPR001810">
    <property type="entry name" value="F-box_dom"/>
</dbReference>
<evidence type="ECO:0000259" key="1">
    <source>
        <dbReference type="PROSITE" id="PS51114"/>
    </source>
</evidence>
<dbReference type="Gene3D" id="1.20.1280.50">
    <property type="match status" value="1"/>
</dbReference>
<dbReference type="Proteomes" id="UP000639338">
    <property type="component" value="Unassembled WGS sequence"/>
</dbReference>
<gene>
    <name evidence="2" type="ORF">HCN44_005810</name>
</gene>
<organism evidence="2 3">
    <name type="scientific">Aphidius gifuensis</name>
    <name type="common">Parasitoid wasp</name>
    <dbReference type="NCBI Taxonomy" id="684658"/>
    <lineage>
        <taxon>Eukaryota</taxon>
        <taxon>Metazoa</taxon>
        <taxon>Ecdysozoa</taxon>
        <taxon>Arthropoda</taxon>
        <taxon>Hexapoda</taxon>
        <taxon>Insecta</taxon>
        <taxon>Pterygota</taxon>
        <taxon>Neoptera</taxon>
        <taxon>Endopterygota</taxon>
        <taxon>Hymenoptera</taxon>
        <taxon>Apocrita</taxon>
        <taxon>Ichneumonoidea</taxon>
        <taxon>Braconidae</taxon>
        <taxon>Aphidiinae</taxon>
        <taxon>Aphidius</taxon>
    </lineage>
</organism>
<dbReference type="SMART" id="SM01198">
    <property type="entry name" value="FBA"/>
    <property type="match status" value="1"/>
</dbReference>
<dbReference type="SMART" id="SM00256">
    <property type="entry name" value="FBOX"/>
    <property type="match status" value="1"/>
</dbReference>
<dbReference type="Pfam" id="PF04300">
    <property type="entry name" value="FBA"/>
    <property type="match status" value="1"/>
</dbReference>
<dbReference type="PROSITE" id="PS51114">
    <property type="entry name" value="FBA"/>
    <property type="match status" value="1"/>
</dbReference>
<dbReference type="FunFam" id="2.60.120.260:FF:000012">
    <property type="entry name" value="F-box only protein 2"/>
    <property type="match status" value="1"/>
</dbReference>
<dbReference type="GO" id="GO:0019005">
    <property type="term" value="C:SCF ubiquitin ligase complex"/>
    <property type="evidence" value="ECO:0007669"/>
    <property type="project" value="TreeGrafter"/>
</dbReference>
<dbReference type="CDD" id="cd09917">
    <property type="entry name" value="F-box_SF"/>
    <property type="match status" value="1"/>
</dbReference>
<dbReference type="PANTHER" id="PTHR12125">
    <property type="entry name" value="F-BOX ONLY PROTEIN 6-LIKE PROTEIN"/>
    <property type="match status" value="1"/>
</dbReference>
<dbReference type="InterPro" id="IPR036047">
    <property type="entry name" value="F-box-like_dom_sf"/>
</dbReference>
<dbReference type="AlphaFoldDB" id="A0A835CQM2"/>
<dbReference type="GO" id="GO:0005737">
    <property type="term" value="C:cytoplasm"/>
    <property type="evidence" value="ECO:0007669"/>
    <property type="project" value="UniProtKB-ARBA"/>
</dbReference>
<dbReference type="PANTHER" id="PTHR12125:SF5">
    <property type="entry name" value="F-BOX DOMAIN-CONTAINING PROTEIN"/>
    <property type="match status" value="1"/>
</dbReference>
<accession>A0A835CQM2</accession>
<dbReference type="EMBL" id="JACMRX010000003">
    <property type="protein sequence ID" value="KAF7993029.1"/>
    <property type="molecule type" value="Genomic_DNA"/>
</dbReference>
<dbReference type="GO" id="GO:0061630">
    <property type="term" value="F:ubiquitin protein ligase activity"/>
    <property type="evidence" value="ECO:0007669"/>
    <property type="project" value="TreeGrafter"/>
</dbReference>
<dbReference type="SUPFAM" id="SSF49785">
    <property type="entry name" value="Galactose-binding domain-like"/>
    <property type="match status" value="1"/>
</dbReference>
<dbReference type="Pfam" id="PF12937">
    <property type="entry name" value="F-box-like"/>
    <property type="match status" value="1"/>
</dbReference>
<feature type="domain" description="FBA" evidence="1">
    <location>
        <begin position="88"/>
        <end position="269"/>
    </location>
</feature>
<proteinExistence type="predicted"/>
<dbReference type="InterPro" id="IPR007397">
    <property type="entry name" value="F-box-assoc_dom"/>
</dbReference>
<dbReference type="InterPro" id="IPR039752">
    <property type="entry name" value="F-box_only"/>
</dbReference>
<keyword evidence="3" id="KW-1185">Reference proteome</keyword>
<evidence type="ECO:0000313" key="2">
    <source>
        <dbReference type="EMBL" id="KAF7993029.1"/>
    </source>
</evidence>
<dbReference type="SUPFAM" id="SSF81383">
    <property type="entry name" value="F-box domain"/>
    <property type="match status" value="1"/>
</dbReference>
<dbReference type="OrthoDB" id="1107553at2759"/>
<reference evidence="2 3" key="1">
    <citation type="submission" date="2020-08" db="EMBL/GenBank/DDBJ databases">
        <title>Aphidius gifuensis genome sequencing and assembly.</title>
        <authorList>
            <person name="Du Z."/>
        </authorList>
    </citation>
    <scope>NUCLEOTIDE SEQUENCE [LARGE SCALE GENOMIC DNA]</scope>
    <source>
        <strain evidence="2">YNYX2018</strain>
        <tissue evidence="2">Adults</tissue>
    </source>
</reference>
<sequence length="280" mass="32532">MGQSWSHIDNNQIDNNGLLMSDKYIPEEVISQILIQYVDYKSLVNCQVVCKHWNNLIQDYIWRRKSELIVGQSLCLITDMSWIVYYQICHKKPFNRNLIKNYSGKDNLDDWLFICQGREGWTVEKPPISGVLEIPKEAQFDDKQCCFVTASHNSVKRQVIHLDNTGLSSEFFDNYHPLIEIGEWYTCSTDRPANYKCSVRLLGERNKTLDTFFFNGTISEEKKCTWQHVSFEFKNYGPGLRKIFFQHGGRDKFGLNGSKMAGASITINVHYDHLLSSMTN</sequence>